<dbReference type="PROSITE" id="PS00028">
    <property type="entry name" value="ZINC_FINGER_C2H2_1"/>
    <property type="match status" value="4"/>
</dbReference>
<name>A0A1I7YZ28_9BILA</name>
<dbReference type="PROSITE" id="PS50157">
    <property type="entry name" value="ZINC_FINGER_C2H2_2"/>
    <property type="match status" value="5"/>
</dbReference>
<evidence type="ECO:0000256" key="3">
    <source>
        <dbReference type="ARBA" id="ARBA00022737"/>
    </source>
</evidence>
<reference evidence="10" key="1">
    <citation type="submission" date="2016-11" db="UniProtKB">
        <authorList>
            <consortium name="WormBaseParasite"/>
        </authorList>
    </citation>
    <scope>IDENTIFICATION</scope>
</reference>
<dbReference type="Pfam" id="PF00096">
    <property type="entry name" value="zf-C2H2"/>
    <property type="match status" value="2"/>
</dbReference>
<feature type="domain" description="C2H2-type" evidence="8">
    <location>
        <begin position="59"/>
        <end position="91"/>
    </location>
</feature>
<sequence>MCDPWTWDSLDMNVLEGTESSNHPPNPQEVVYEFPFEIATTTESETESSSSRSRGEKAFQCAEPGCGLSFMSKSSLNRHWRTKHEHGGLAKFSCPECEGVSFNYHSDLLVHQRASHEAAPPAKRSIPCLQCTAMFRNTADLDTHIARVHERLKTHECIQCHEKFDREFTLQMHIKRRHSIRRDYQCPYCRKMFANLYDLVHFHAPVCSTPRDYQPYKCALCPQAYRHATSLSRHKRFAHSNPTIADVRQSQLKLVVCGREQRPRGSRENHAMMKTIEDRTLGSIRGLFAEQPAETQHTPTMDISGDLNRMFTQNEFEAEASISQAYPVWSSTYESDFSDSAISSMEGFLSG</sequence>
<keyword evidence="2" id="KW-0479">Metal-binding</keyword>
<evidence type="ECO:0000256" key="4">
    <source>
        <dbReference type="ARBA" id="ARBA00022771"/>
    </source>
</evidence>
<evidence type="ECO:0000256" key="5">
    <source>
        <dbReference type="ARBA" id="ARBA00022833"/>
    </source>
</evidence>
<dbReference type="PANTHER" id="PTHR24394">
    <property type="entry name" value="ZINC FINGER PROTEIN"/>
    <property type="match status" value="1"/>
</dbReference>
<feature type="domain" description="C2H2-type" evidence="8">
    <location>
        <begin position="216"/>
        <end position="244"/>
    </location>
</feature>
<protein>
    <submittedName>
        <fullName evidence="10">C2H2-type domain-containing protein</fullName>
    </submittedName>
</protein>
<keyword evidence="6" id="KW-0539">Nucleus</keyword>
<evidence type="ECO:0000256" key="7">
    <source>
        <dbReference type="PROSITE-ProRule" id="PRU00042"/>
    </source>
</evidence>
<dbReference type="PANTHER" id="PTHR24394:SF29">
    <property type="entry name" value="MYONEURIN"/>
    <property type="match status" value="1"/>
</dbReference>
<evidence type="ECO:0000313" key="10">
    <source>
        <dbReference type="WBParaSite" id="L893_g21138.t1"/>
    </source>
</evidence>
<feature type="domain" description="C2H2-type" evidence="8">
    <location>
        <begin position="92"/>
        <end position="121"/>
    </location>
</feature>
<dbReference type="GO" id="GO:0005634">
    <property type="term" value="C:nucleus"/>
    <property type="evidence" value="ECO:0007669"/>
    <property type="project" value="UniProtKB-SubCell"/>
</dbReference>
<evidence type="ECO:0000256" key="6">
    <source>
        <dbReference type="ARBA" id="ARBA00023242"/>
    </source>
</evidence>
<dbReference type="SUPFAM" id="SSF57667">
    <property type="entry name" value="beta-beta-alpha zinc fingers"/>
    <property type="match status" value="3"/>
</dbReference>
<accession>A0A1I7YZ28</accession>
<keyword evidence="4 7" id="KW-0863">Zinc-finger</keyword>
<evidence type="ECO:0000256" key="2">
    <source>
        <dbReference type="ARBA" id="ARBA00022723"/>
    </source>
</evidence>
<feature type="domain" description="C2H2-type" evidence="8">
    <location>
        <begin position="126"/>
        <end position="154"/>
    </location>
</feature>
<evidence type="ECO:0000256" key="1">
    <source>
        <dbReference type="ARBA" id="ARBA00004123"/>
    </source>
</evidence>
<dbReference type="WBParaSite" id="L893_g21138.t1">
    <property type="protein sequence ID" value="L893_g21138.t1"/>
    <property type="gene ID" value="L893_g21138"/>
</dbReference>
<dbReference type="Gene3D" id="3.30.160.60">
    <property type="entry name" value="Classic Zinc Finger"/>
    <property type="match status" value="3"/>
</dbReference>
<evidence type="ECO:0000259" key="8">
    <source>
        <dbReference type="PROSITE" id="PS50157"/>
    </source>
</evidence>
<dbReference type="GO" id="GO:0008270">
    <property type="term" value="F:zinc ion binding"/>
    <property type="evidence" value="ECO:0007669"/>
    <property type="project" value="UniProtKB-KW"/>
</dbReference>
<keyword evidence="5" id="KW-0862">Zinc</keyword>
<dbReference type="InterPro" id="IPR013087">
    <property type="entry name" value="Znf_C2H2_type"/>
</dbReference>
<dbReference type="SMART" id="SM00355">
    <property type="entry name" value="ZnF_C2H2"/>
    <property type="match status" value="6"/>
</dbReference>
<comment type="subcellular location">
    <subcellularLocation>
        <location evidence="1">Nucleus</location>
    </subcellularLocation>
</comment>
<dbReference type="GO" id="GO:0000981">
    <property type="term" value="F:DNA-binding transcription factor activity, RNA polymerase II-specific"/>
    <property type="evidence" value="ECO:0007669"/>
    <property type="project" value="TreeGrafter"/>
</dbReference>
<feature type="domain" description="C2H2-type" evidence="8">
    <location>
        <begin position="155"/>
        <end position="183"/>
    </location>
</feature>
<dbReference type="Proteomes" id="UP000095287">
    <property type="component" value="Unplaced"/>
</dbReference>
<dbReference type="InterPro" id="IPR036236">
    <property type="entry name" value="Znf_C2H2_sf"/>
</dbReference>
<keyword evidence="9" id="KW-1185">Reference proteome</keyword>
<organism evidence="9 10">
    <name type="scientific">Steinernema glaseri</name>
    <dbReference type="NCBI Taxonomy" id="37863"/>
    <lineage>
        <taxon>Eukaryota</taxon>
        <taxon>Metazoa</taxon>
        <taxon>Ecdysozoa</taxon>
        <taxon>Nematoda</taxon>
        <taxon>Chromadorea</taxon>
        <taxon>Rhabditida</taxon>
        <taxon>Tylenchina</taxon>
        <taxon>Panagrolaimomorpha</taxon>
        <taxon>Strongyloidoidea</taxon>
        <taxon>Steinernematidae</taxon>
        <taxon>Steinernema</taxon>
    </lineage>
</organism>
<proteinExistence type="predicted"/>
<evidence type="ECO:0000313" key="9">
    <source>
        <dbReference type="Proteomes" id="UP000095287"/>
    </source>
</evidence>
<dbReference type="AlphaFoldDB" id="A0A1I7YZ28"/>
<keyword evidence="3" id="KW-0677">Repeat</keyword>